<evidence type="ECO:0000313" key="3">
    <source>
        <dbReference type="EMBL" id="MBW9110167.1"/>
    </source>
</evidence>
<comment type="caution">
    <text evidence="3">The sequence shown here is derived from an EMBL/GenBank/DDBJ whole genome shotgun (WGS) entry which is preliminary data.</text>
</comment>
<proteinExistence type="predicted"/>
<name>A0ABS7HXR6_9MICO</name>
<dbReference type="EMBL" id="JAEUAX010000005">
    <property type="protein sequence ID" value="MBW9110167.1"/>
    <property type="molecule type" value="Genomic_DNA"/>
</dbReference>
<reference evidence="3 4" key="1">
    <citation type="journal article" date="2021" name="MBio">
        <title>Poor Competitiveness of Bradyrhizobium in Pigeon Pea Root Colonization in Indian Soils.</title>
        <authorList>
            <person name="Chalasani D."/>
            <person name="Basu A."/>
            <person name="Pullabhotla S.V.S.R.N."/>
            <person name="Jorrin B."/>
            <person name="Neal A.L."/>
            <person name="Poole P.S."/>
            <person name="Podile A.R."/>
            <person name="Tkacz A."/>
        </authorList>
    </citation>
    <scope>NUCLEOTIDE SEQUENCE [LARGE SCALE GENOMIC DNA]</scope>
    <source>
        <strain evidence="3 4">HU12</strain>
    </source>
</reference>
<accession>A0ABS7HXR6</accession>
<dbReference type="InterPro" id="IPR024301">
    <property type="entry name" value="Amidase_6"/>
</dbReference>
<feature type="compositionally biased region" description="Low complexity" evidence="1">
    <location>
        <begin position="67"/>
        <end position="77"/>
    </location>
</feature>
<feature type="region of interest" description="Disordered" evidence="1">
    <location>
        <begin position="56"/>
        <end position="77"/>
    </location>
</feature>
<feature type="domain" description="Putative amidase" evidence="2">
    <location>
        <begin position="77"/>
        <end position="231"/>
    </location>
</feature>
<dbReference type="PANTHER" id="PTHR40032:SF1">
    <property type="entry name" value="EXPORTED PROTEIN"/>
    <property type="match status" value="1"/>
</dbReference>
<gene>
    <name evidence="3" type="ORF">JNB61_10320</name>
</gene>
<organism evidence="3 4">
    <name type="scientific">Microbacterium ureisolvens</name>
    <dbReference type="NCBI Taxonomy" id="2781186"/>
    <lineage>
        <taxon>Bacteria</taxon>
        <taxon>Bacillati</taxon>
        <taxon>Actinomycetota</taxon>
        <taxon>Actinomycetes</taxon>
        <taxon>Micrococcales</taxon>
        <taxon>Microbacteriaceae</taxon>
        <taxon>Microbacterium</taxon>
    </lineage>
</organism>
<dbReference type="PANTHER" id="PTHR40032">
    <property type="entry name" value="EXPORTED PROTEIN-RELATED"/>
    <property type="match status" value="1"/>
</dbReference>
<evidence type="ECO:0000256" key="1">
    <source>
        <dbReference type="SAM" id="MobiDB-lite"/>
    </source>
</evidence>
<evidence type="ECO:0000313" key="4">
    <source>
        <dbReference type="Proteomes" id="UP000777440"/>
    </source>
</evidence>
<sequence>MTASKVGAALPDGAWVAVACETTGDSVTSDAGTSKIWERLSDGTYVPNSFVETGADGWTPGVPRCDSGSQGPSSKSSYNRQAAVDYARGNYTNLNVGVIPKCTYFASAVLEAGGINTESKWTPESTTKSDQASKLLYRLQGKVGPTKRWASADFLKNYLVKERKIATIAEVSLGSKNPGAELGDLIMYDWGGVSPGVIDHVAVVTGVAADGTLLVTQKENDYIDKGWNWSASDDAPISSATPGTRAYLIHITF</sequence>
<dbReference type="Pfam" id="PF12671">
    <property type="entry name" value="Amidase_6"/>
    <property type="match status" value="1"/>
</dbReference>
<dbReference type="InterPro" id="IPR038765">
    <property type="entry name" value="Papain-like_cys_pep_sf"/>
</dbReference>
<protein>
    <submittedName>
        <fullName evidence="3">Amidase domain-containing protein</fullName>
    </submittedName>
</protein>
<keyword evidence="4" id="KW-1185">Reference proteome</keyword>
<evidence type="ECO:0000259" key="2">
    <source>
        <dbReference type="Pfam" id="PF12671"/>
    </source>
</evidence>
<dbReference type="SUPFAM" id="SSF54001">
    <property type="entry name" value="Cysteine proteinases"/>
    <property type="match status" value="1"/>
</dbReference>
<dbReference type="Proteomes" id="UP000777440">
    <property type="component" value="Unassembled WGS sequence"/>
</dbReference>